<evidence type="ECO:0000313" key="2">
    <source>
        <dbReference type="Proteomes" id="UP000255352"/>
    </source>
</evidence>
<name>A0A380KMA6_9STRE</name>
<organism evidence="1 2">
    <name type="scientific">Streptococcus infantarius</name>
    <dbReference type="NCBI Taxonomy" id="102684"/>
    <lineage>
        <taxon>Bacteria</taxon>
        <taxon>Bacillati</taxon>
        <taxon>Bacillota</taxon>
        <taxon>Bacilli</taxon>
        <taxon>Lactobacillales</taxon>
        <taxon>Streptococcaceae</taxon>
        <taxon>Streptococcus</taxon>
    </lineage>
</organism>
<protein>
    <submittedName>
        <fullName evidence="1">Electron transfer flavoprotein, beta subunit</fullName>
    </submittedName>
</protein>
<evidence type="ECO:0000313" key="1">
    <source>
        <dbReference type="EMBL" id="SUN68314.1"/>
    </source>
</evidence>
<dbReference type="Gene3D" id="3.40.50.620">
    <property type="entry name" value="HUPs"/>
    <property type="match status" value="1"/>
</dbReference>
<sequence>MNPYDKNAIEVVLSLREYYGGQVIILSMGPEENKKSILLTVIEMRLFLISLIMPMLGM</sequence>
<dbReference type="EMBL" id="UHFP01000001">
    <property type="protein sequence ID" value="SUN68314.1"/>
    <property type="molecule type" value="Genomic_DNA"/>
</dbReference>
<dbReference type="InterPro" id="IPR014729">
    <property type="entry name" value="Rossmann-like_a/b/a_fold"/>
</dbReference>
<dbReference type="SUPFAM" id="SSF52402">
    <property type="entry name" value="Adenine nucleotide alpha hydrolases-like"/>
    <property type="match status" value="1"/>
</dbReference>
<dbReference type="Proteomes" id="UP000255352">
    <property type="component" value="Unassembled WGS sequence"/>
</dbReference>
<proteinExistence type="predicted"/>
<dbReference type="AlphaFoldDB" id="A0A380KMA6"/>
<reference evidence="1 2" key="1">
    <citation type="submission" date="2018-06" db="EMBL/GenBank/DDBJ databases">
        <authorList>
            <consortium name="Pathogen Informatics"/>
            <person name="Doyle S."/>
        </authorList>
    </citation>
    <scope>NUCLEOTIDE SEQUENCE [LARGE SCALE GENOMIC DNA]</scope>
    <source>
        <strain evidence="1 2">NCTC13760</strain>
    </source>
</reference>
<accession>A0A380KMA6</accession>
<gene>
    <name evidence="1" type="ORF">NCTC13760_01001</name>
</gene>